<dbReference type="Gramene" id="ONI10184">
    <property type="protein sequence ID" value="ONI10184"/>
    <property type="gene ID" value="PRUPE_4G033100"/>
</dbReference>
<sequence>MPAAAIPSSLTTKFPVSERTAAEVLDGTEILVDQTEFCLPSTSSKFPLLLIVKLAKVSEAAIGFSLLATHTTLRGNISLCHIPTYLLAELLGLKKPSSKMWPGETRFCPCDNGCEGVMS</sequence>
<dbReference type="Proteomes" id="UP000006882">
    <property type="component" value="Chromosome G4"/>
</dbReference>
<evidence type="ECO:0000313" key="1">
    <source>
        <dbReference type="EMBL" id="ONI10184.1"/>
    </source>
</evidence>
<reference evidence="1 2" key="1">
    <citation type="journal article" date="2013" name="Nat. Genet.">
        <title>The high-quality draft genome of peach (Prunus persica) identifies unique patterns of genetic diversity, domestication and genome evolution.</title>
        <authorList>
            <consortium name="International Peach Genome Initiative"/>
            <person name="Verde I."/>
            <person name="Abbott A.G."/>
            <person name="Scalabrin S."/>
            <person name="Jung S."/>
            <person name="Shu S."/>
            <person name="Marroni F."/>
            <person name="Zhebentyayeva T."/>
            <person name="Dettori M.T."/>
            <person name="Grimwood J."/>
            <person name="Cattonaro F."/>
            <person name="Zuccolo A."/>
            <person name="Rossini L."/>
            <person name="Jenkins J."/>
            <person name="Vendramin E."/>
            <person name="Meisel L.A."/>
            <person name="Decroocq V."/>
            <person name="Sosinski B."/>
            <person name="Prochnik S."/>
            <person name="Mitros T."/>
            <person name="Policriti A."/>
            <person name="Cipriani G."/>
            <person name="Dondini L."/>
            <person name="Ficklin S."/>
            <person name="Goodstein D.M."/>
            <person name="Xuan P."/>
            <person name="Del Fabbro C."/>
            <person name="Aramini V."/>
            <person name="Copetti D."/>
            <person name="Gonzalez S."/>
            <person name="Horner D.S."/>
            <person name="Falchi R."/>
            <person name="Lucas S."/>
            <person name="Mica E."/>
            <person name="Maldonado J."/>
            <person name="Lazzari B."/>
            <person name="Bielenberg D."/>
            <person name="Pirona R."/>
            <person name="Miculan M."/>
            <person name="Barakat A."/>
            <person name="Testolin R."/>
            <person name="Stella A."/>
            <person name="Tartarini S."/>
            <person name="Tonutti P."/>
            <person name="Arus P."/>
            <person name="Orellana A."/>
            <person name="Wells C."/>
            <person name="Main D."/>
            <person name="Vizzotto G."/>
            <person name="Silva H."/>
            <person name="Salamini F."/>
            <person name="Schmutz J."/>
            <person name="Morgante M."/>
            <person name="Rokhsar D.S."/>
        </authorList>
    </citation>
    <scope>NUCLEOTIDE SEQUENCE [LARGE SCALE GENOMIC DNA]</scope>
    <source>
        <strain evidence="2">cv. Nemared</strain>
    </source>
</reference>
<protein>
    <submittedName>
        <fullName evidence="1">Uncharacterized protein</fullName>
    </submittedName>
</protein>
<name>A0A251PF09_PRUPE</name>
<accession>A0A251PF09</accession>
<keyword evidence="2" id="KW-1185">Reference proteome</keyword>
<dbReference type="EMBL" id="CM007654">
    <property type="protein sequence ID" value="ONI10184.1"/>
    <property type="molecule type" value="Genomic_DNA"/>
</dbReference>
<organism evidence="1 2">
    <name type="scientific">Prunus persica</name>
    <name type="common">Peach</name>
    <name type="synonym">Amygdalus persica</name>
    <dbReference type="NCBI Taxonomy" id="3760"/>
    <lineage>
        <taxon>Eukaryota</taxon>
        <taxon>Viridiplantae</taxon>
        <taxon>Streptophyta</taxon>
        <taxon>Embryophyta</taxon>
        <taxon>Tracheophyta</taxon>
        <taxon>Spermatophyta</taxon>
        <taxon>Magnoliopsida</taxon>
        <taxon>eudicotyledons</taxon>
        <taxon>Gunneridae</taxon>
        <taxon>Pentapetalae</taxon>
        <taxon>rosids</taxon>
        <taxon>fabids</taxon>
        <taxon>Rosales</taxon>
        <taxon>Rosaceae</taxon>
        <taxon>Amygdaloideae</taxon>
        <taxon>Amygdaleae</taxon>
        <taxon>Prunus</taxon>
    </lineage>
</organism>
<proteinExistence type="predicted"/>
<gene>
    <name evidence="1" type="ORF">PRUPE_4G033100</name>
</gene>
<evidence type="ECO:0000313" key="2">
    <source>
        <dbReference type="Proteomes" id="UP000006882"/>
    </source>
</evidence>
<dbReference type="AlphaFoldDB" id="A0A251PF09"/>